<feature type="transmembrane region" description="Helical" evidence="1">
    <location>
        <begin position="120"/>
        <end position="141"/>
    </location>
</feature>
<reference evidence="2 3" key="1">
    <citation type="submission" date="2018-05" db="EMBL/GenBank/DDBJ databases">
        <title>Whole genome sequencing for identification of molecular markers to develop diagnostic detection tools for the regulated plant pathogen Lachnellula willkommii.</title>
        <authorList>
            <person name="Giroux E."/>
            <person name="Bilodeau G."/>
        </authorList>
    </citation>
    <scope>NUCLEOTIDE SEQUENCE [LARGE SCALE GENOMIC DNA]</scope>
    <source>
        <strain evidence="2 3">CBS 625.97</strain>
    </source>
</reference>
<evidence type="ECO:0000313" key="2">
    <source>
        <dbReference type="EMBL" id="TVY56903.1"/>
    </source>
</evidence>
<comment type="caution">
    <text evidence="2">The sequence shown here is derived from an EMBL/GenBank/DDBJ whole genome shotgun (WGS) entry which is preliminary data.</text>
</comment>
<keyword evidence="3" id="KW-1185">Reference proteome</keyword>
<evidence type="ECO:0000256" key="1">
    <source>
        <dbReference type="SAM" id="Phobius"/>
    </source>
</evidence>
<dbReference type="Proteomes" id="UP000481288">
    <property type="component" value="Unassembled WGS sequence"/>
</dbReference>
<feature type="transmembrane region" description="Helical" evidence="1">
    <location>
        <begin position="650"/>
        <end position="670"/>
    </location>
</feature>
<gene>
    <name evidence="2" type="ORF">LCER1_G002886</name>
</gene>
<sequence>MTMCPERGLPQFHDLEYPKDLKEPSVCESLEVNDEKAISDPSEDRKSARLRTVFHHNRDPLPDHSDIYFGKTYWRSVGNLLLAIYATLSSTLSLAIAIWQPRYGKWIGPTGHLTPSTADLLFSLFAKSIEIASGGVYINFLGQFLTRRSLRSRGISLADIAVREWIIQPGLVIFQWENLKYATTTLLGVTSLLSAIAIYFFTTASNSLVSPHIALGKWESAQFLGQVQQNFGNLPVMKKECWAPIDAYLDSQNVGESCVNVLASGLANQDFNEFMKEWSRRVMGHDTDLLHLSSRPPPTSSIFTDTTVGGSWVEKSSSDISANFNKYGRVVNNITLSMPHPVVFYSAQVEFPKPIRGTGFGEHTIKASVVSPTSNTLCVNMKRSEIAPLVYVEWPNARFNLSDYGDPFDPHKLAASDWVNDVPANTPLQSNISQTYVEDIFRWGSVYNRGPPVFPQWPIEYNSIANISVPKSDSIYLLLKSPNTTDYTVCQMYGLMSQNCSTKHTQKVGTRTLNSDCDGTPPSFGNTIAPGSFHPKSSTDFRDVLGAWATAMGLNGGLLSSNSSLVHTLSQLVVTNSSDNVTSSFNKMMPSLSEGLAALSNSMLMKSSINASFDNTTIKHAPVTPEPLPYNVLVQTQQYRSGPPAPWQGILYPILVIMFAANCYCLAYFIREMGLVIDFLEPHNLFSAAIDSPSESKRREPTEGPVGSHIGVAWLLRRDHHRRLVFRKADGEGWIGGGRRDGVYL</sequence>
<feature type="transmembrane region" description="Helical" evidence="1">
    <location>
        <begin position="181"/>
        <end position="201"/>
    </location>
</feature>
<evidence type="ECO:0000313" key="3">
    <source>
        <dbReference type="Proteomes" id="UP000481288"/>
    </source>
</evidence>
<keyword evidence="1" id="KW-0472">Membrane</keyword>
<dbReference type="AlphaFoldDB" id="A0A7D8YSI4"/>
<keyword evidence="1" id="KW-0812">Transmembrane</keyword>
<accession>A0A7D8YSI4</accession>
<dbReference type="OrthoDB" id="4721035at2759"/>
<name>A0A7D8YSI4_9HELO</name>
<keyword evidence="1" id="KW-1133">Transmembrane helix</keyword>
<dbReference type="EMBL" id="QGMG01000125">
    <property type="protein sequence ID" value="TVY56903.1"/>
    <property type="molecule type" value="Genomic_DNA"/>
</dbReference>
<organism evidence="2 3">
    <name type="scientific">Lachnellula cervina</name>
    <dbReference type="NCBI Taxonomy" id="1316786"/>
    <lineage>
        <taxon>Eukaryota</taxon>
        <taxon>Fungi</taxon>
        <taxon>Dikarya</taxon>
        <taxon>Ascomycota</taxon>
        <taxon>Pezizomycotina</taxon>
        <taxon>Leotiomycetes</taxon>
        <taxon>Helotiales</taxon>
        <taxon>Lachnaceae</taxon>
        <taxon>Lachnellula</taxon>
    </lineage>
</organism>
<protein>
    <submittedName>
        <fullName evidence="2">Uncharacterized protein</fullName>
    </submittedName>
</protein>
<proteinExistence type="predicted"/>
<feature type="transmembrane region" description="Helical" evidence="1">
    <location>
        <begin position="80"/>
        <end position="100"/>
    </location>
</feature>